<evidence type="ECO:0000313" key="3">
    <source>
        <dbReference type="EMBL" id="KHD78507.1"/>
    </source>
</evidence>
<evidence type="ECO:0000256" key="2">
    <source>
        <dbReference type="SAM" id="Phobius"/>
    </source>
</evidence>
<accession>A0A0A6XEH6</accession>
<dbReference type="EMBL" id="JRTT01000004">
    <property type="protein sequence ID" value="KHD78507.1"/>
    <property type="molecule type" value="Genomic_DNA"/>
</dbReference>
<keyword evidence="2" id="KW-0812">Transmembrane</keyword>
<sequence>MVGDVGLGDARSVLLSGGPVQSAGAARILNGRVAGAEDADLVIQQAPPVNPKANERRTGSKKFGPVKVGAGALTARAAWTTGMECDPAAADASAASAEISRVTVTGGGSGALVRVPERISSRSGTALRQRAGITQTVASATITAGRISLVDNEVRIRVLRAPELRASMTADRQGRVDYQPAIVEVSSRGGKQVRLTTAGDHIDITLSEEMRPLESLPAPIGPVGDLPLPKIPRLPVIGEPENAPAPTAKPGSTLRVSLGEVRQAREGDAIAARATAIRMTLTRNADKNGNKADAPSGVVADLGIGMLEAAAVAPTGGDSAPGRSTPSDSVQGVSPAGTGAGSTGLPITGPRVIGLIIAGAGLVLGGICAVALTSRRRRNEP</sequence>
<dbReference type="AlphaFoldDB" id="A0A0A6XEH6"/>
<reference evidence="3 4" key="1">
    <citation type="submission" date="2014-10" db="EMBL/GenBank/DDBJ databases">
        <title>Draft genome sequence of Actinoplanes utahensis NRRL 12052.</title>
        <authorList>
            <person name="Velasco-Bucheli B."/>
            <person name="del Cerro C."/>
            <person name="Hormigo D."/>
            <person name="Garcia J.L."/>
            <person name="Acebal C."/>
            <person name="Arroyo M."/>
            <person name="de la Mata I."/>
        </authorList>
    </citation>
    <scope>NUCLEOTIDE SEQUENCE [LARGE SCALE GENOMIC DNA]</scope>
    <source>
        <strain evidence="3 4">NRRL 12052</strain>
    </source>
</reference>
<feature type="transmembrane region" description="Helical" evidence="2">
    <location>
        <begin position="352"/>
        <end position="372"/>
    </location>
</feature>
<dbReference type="eggNOG" id="ENOG5033K2H">
    <property type="taxonomic scope" value="Bacteria"/>
</dbReference>
<keyword evidence="2" id="KW-0472">Membrane</keyword>
<feature type="region of interest" description="Disordered" evidence="1">
    <location>
        <begin position="44"/>
        <end position="64"/>
    </location>
</feature>
<gene>
    <name evidence="3" type="ORF">MB27_04665</name>
</gene>
<keyword evidence="2" id="KW-1133">Transmembrane helix</keyword>
<keyword evidence="4" id="KW-1185">Reference proteome</keyword>
<evidence type="ECO:0000256" key="1">
    <source>
        <dbReference type="SAM" id="MobiDB-lite"/>
    </source>
</evidence>
<feature type="compositionally biased region" description="Polar residues" evidence="1">
    <location>
        <begin position="322"/>
        <end position="332"/>
    </location>
</feature>
<organism evidence="3 4">
    <name type="scientific">Actinoplanes utahensis</name>
    <dbReference type="NCBI Taxonomy" id="1869"/>
    <lineage>
        <taxon>Bacteria</taxon>
        <taxon>Bacillati</taxon>
        <taxon>Actinomycetota</taxon>
        <taxon>Actinomycetes</taxon>
        <taxon>Micromonosporales</taxon>
        <taxon>Micromonosporaceae</taxon>
        <taxon>Actinoplanes</taxon>
    </lineage>
</organism>
<dbReference type="Proteomes" id="UP000054537">
    <property type="component" value="Unassembled WGS sequence"/>
</dbReference>
<protein>
    <submittedName>
        <fullName evidence="3">Uncharacterized protein</fullName>
    </submittedName>
</protein>
<comment type="caution">
    <text evidence="3">The sequence shown here is derived from an EMBL/GenBank/DDBJ whole genome shotgun (WGS) entry which is preliminary data.</text>
</comment>
<feature type="region of interest" description="Disordered" evidence="1">
    <location>
        <begin position="313"/>
        <end position="344"/>
    </location>
</feature>
<name>A0A0A6XEH6_ACTUT</name>
<evidence type="ECO:0000313" key="4">
    <source>
        <dbReference type="Proteomes" id="UP000054537"/>
    </source>
</evidence>
<proteinExistence type="predicted"/>